<gene>
    <name evidence="3" type="ORF">HS088_TW09G01162</name>
</gene>
<dbReference type="Proteomes" id="UP000593562">
    <property type="component" value="Unassembled WGS sequence"/>
</dbReference>
<keyword evidence="1" id="KW-0677">Repeat</keyword>
<evidence type="ECO:0000256" key="1">
    <source>
        <dbReference type="ARBA" id="ARBA00022737"/>
    </source>
</evidence>
<protein>
    <submittedName>
        <fullName evidence="3">Pentatricopeptide repeat-containing protein</fullName>
    </submittedName>
</protein>
<dbReference type="InterPro" id="IPR002885">
    <property type="entry name" value="PPR_rpt"/>
</dbReference>
<accession>A0A7J7D9R6</accession>
<dbReference type="Pfam" id="PF01535">
    <property type="entry name" value="PPR"/>
    <property type="match status" value="3"/>
</dbReference>
<dbReference type="GO" id="GO:0003723">
    <property type="term" value="F:RNA binding"/>
    <property type="evidence" value="ECO:0007669"/>
    <property type="project" value="InterPro"/>
</dbReference>
<dbReference type="GO" id="GO:0009451">
    <property type="term" value="P:RNA modification"/>
    <property type="evidence" value="ECO:0007669"/>
    <property type="project" value="InterPro"/>
</dbReference>
<evidence type="ECO:0000256" key="2">
    <source>
        <dbReference type="PROSITE-ProRule" id="PRU00708"/>
    </source>
</evidence>
<dbReference type="PROSITE" id="PS51375">
    <property type="entry name" value="PPR"/>
    <property type="match status" value="1"/>
</dbReference>
<sequence>MRRNGHERMFVFCVDVCKDQSLKQVEDVRSFAARYEDENESNLKQFINVGNHQHKPNAGQFQQNQISAEYRLDSNPSVHKPILTDIQNRISASPVSIHLNPDGMPTEASMNGSPYLGTLEELDGFCKERKVEEAVRVSKLLEKRNVTLYKSQYLQLILACGEANALKEAKAVHRHIMASQPAGLPVNTYNRILEMYLKCGSIKNAVDVFNTMPDHNLTSCDTMITWLAKNDLGEEALDLFS</sequence>
<evidence type="ECO:0000313" key="3">
    <source>
        <dbReference type="EMBL" id="KAF5743097.1"/>
    </source>
</evidence>
<dbReference type="InterPro" id="IPR046960">
    <property type="entry name" value="PPR_At4g14850-like_plant"/>
</dbReference>
<proteinExistence type="predicted"/>
<dbReference type="Gene3D" id="1.25.40.10">
    <property type="entry name" value="Tetratricopeptide repeat domain"/>
    <property type="match status" value="1"/>
</dbReference>
<dbReference type="InterPro" id="IPR011990">
    <property type="entry name" value="TPR-like_helical_dom_sf"/>
</dbReference>
<evidence type="ECO:0000313" key="4">
    <source>
        <dbReference type="Proteomes" id="UP000593562"/>
    </source>
</evidence>
<comment type="caution">
    <text evidence="3">The sequence shown here is derived from an EMBL/GenBank/DDBJ whole genome shotgun (WGS) entry which is preliminary data.</text>
</comment>
<organism evidence="3 4">
    <name type="scientific">Tripterygium wilfordii</name>
    <name type="common">Thunder God vine</name>
    <dbReference type="NCBI Taxonomy" id="458696"/>
    <lineage>
        <taxon>Eukaryota</taxon>
        <taxon>Viridiplantae</taxon>
        <taxon>Streptophyta</taxon>
        <taxon>Embryophyta</taxon>
        <taxon>Tracheophyta</taxon>
        <taxon>Spermatophyta</taxon>
        <taxon>Magnoliopsida</taxon>
        <taxon>eudicotyledons</taxon>
        <taxon>Gunneridae</taxon>
        <taxon>Pentapetalae</taxon>
        <taxon>rosids</taxon>
        <taxon>fabids</taxon>
        <taxon>Celastrales</taxon>
        <taxon>Celastraceae</taxon>
        <taxon>Tripterygium</taxon>
    </lineage>
</organism>
<dbReference type="InParanoid" id="A0A7J7D9R6"/>
<dbReference type="PANTHER" id="PTHR47926:SF388">
    <property type="entry name" value="DYW DOMAIN-CONTAINING PROTEIN"/>
    <property type="match status" value="1"/>
</dbReference>
<keyword evidence="4" id="KW-1185">Reference proteome</keyword>
<dbReference type="AlphaFoldDB" id="A0A7J7D9R6"/>
<feature type="repeat" description="PPR" evidence="2">
    <location>
        <begin position="185"/>
        <end position="219"/>
    </location>
</feature>
<name>A0A7J7D9R6_TRIWF</name>
<dbReference type="PANTHER" id="PTHR47926">
    <property type="entry name" value="PENTATRICOPEPTIDE REPEAT-CONTAINING PROTEIN"/>
    <property type="match status" value="1"/>
</dbReference>
<reference evidence="3 4" key="1">
    <citation type="journal article" date="2020" name="Nat. Commun.">
        <title>Genome of Tripterygium wilfordii and identification of cytochrome P450 involved in triptolide biosynthesis.</title>
        <authorList>
            <person name="Tu L."/>
            <person name="Su P."/>
            <person name="Zhang Z."/>
            <person name="Gao L."/>
            <person name="Wang J."/>
            <person name="Hu T."/>
            <person name="Zhou J."/>
            <person name="Zhang Y."/>
            <person name="Zhao Y."/>
            <person name="Liu Y."/>
            <person name="Song Y."/>
            <person name="Tong Y."/>
            <person name="Lu Y."/>
            <person name="Yang J."/>
            <person name="Xu C."/>
            <person name="Jia M."/>
            <person name="Peters R.J."/>
            <person name="Huang L."/>
            <person name="Gao W."/>
        </authorList>
    </citation>
    <scope>NUCLEOTIDE SEQUENCE [LARGE SCALE GENOMIC DNA]</scope>
    <source>
        <strain evidence="4">cv. XIE 37</strain>
        <tissue evidence="3">Leaf</tissue>
    </source>
</reference>
<dbReference type="EMBL" id="JAAARO010000009">
    <property type="protein sequence ID" value="KAF5743097.1"/>
    <property type="molecule type" value="Genomic_DNA"/>
</dbReference>